<dbReference type="AlphaFoldDB" id="A0A831A2Q7"/>
<evidence type="ECO:0000256" key="1">
    <source>
        <dbReference type="SAM" id="MobiDB-lite"/>
    </source>
</evidence>
<dbReference type="EMBL" id="CAPB01000041">
    <property type="protein sequence ID" value="CCO95569.1"/>
    <property type="molecule type" value="Genomic_DNA"/>
</dbReference>
<sequence>MQRSFIMLPERVASQNINTTSCTLPSKADGKARVLKKISTVEMAATGEETGKKAANEFLREAIGKLKCVKSSAGPCSVIFNFSGSKKAESSGPGPSKGEQNQLEKSPVSRQQAIGGVEKPEHDKDVTDRFPTWRRDLMGEMFKSVPLVKAAIKFLNKSAL</sequence>
<evidence type="ECO:0000313" key="2">
    <source>
        <dbReference type="EMBL" id="CCO95569.1"/>
    </source>
</evidence>
<feature type="region of interest" description="Disordered" evidence="1">
    <location>
        <begin position="85"/>
        <end position="130"/>
    </location>
</feature>
<gene>
    <name evidence="2" type="ORF">BN437_3670</name>
</gene>
<protein>
    <submittedName>
        <fullName evidence="2">Uncharacterized protein</fullName>
    </submittedName>
</protein>
<feature type="compositionally biased region" description="Basic and acidic residues" evidence="1">
    <location>
        <begin position="118"/>
        <end position="130"/>
    </location>
</feature>
<reference evidence="2 3" key="1">
    <citation type="submission" date="2012-11" db="EMBL/GenBank/DDBJ databases">
        <authorList>
            <person name="Linke B."/>
        </authorList>
    </citation>
    <scope>NUCLEOTIDE SEQUENCE [LARGE SCALE GENOMIC DNA]</scope>
    <source>
        <strain evidence="3">CFBP 1232</strain>
    </source>
</reference>
<name>A0A831A2Q7_ERWAM</name>
<feature type="compositionally biased region" description="Polar residues" evidence="1">
    <location>
        <begin position="98"/>
        <end position="112"/>
    </location>
</feature>
<dbReference type="Proteomes" id="UP000013111">
    <property type="component" value="Unassembled WGS sequence"/>
</dbReference>
<comment type="caution">
    <text evidence="2">The sequence shown here is derived from an EMBL/GenBank/DDBJ whole genome shotgun (WGS) entry which is preliminary data.</text>
</comment>
<accession>A0A831A2Q7</accession>
<organism evidence="2 3">
    <name type="scientific">Erwinia amylovora NBRC 12687 = CFBP 1232</name>
    <dbReference type="NCBI Taxonomy" id="1219359"/>
    <lineage>
        <taxon>Bacteria</taxon>
        <taxon>Pseudomonadati</taxon>
        <taxon>Pseudomonadota</taxon>
        <taxon>Gammaproteobacteria</taxon>
        <taxon>Enterobacterales</taxon>
        <taxon>Erwiniaceae</taxon>
        <taxon>Erwinia</taxon>
    </lineage>
</organism>
<reference evidence="2 3" key="2">
    <citation type="submission" date="2013-04" db="EMBL/GenBank/DDBJ databases">
        <title>Comparative genomics of 12 strains of Erwinia amylovora identifies a pan-genome with a large conserved core and provides insights into host specificity.</title>
        <authorList>
            <person name="Mann R.A."/>
            <person name="Smits T.H.M."/>
            <person name="Buehlmann A."/>
            <person name="Blom J."/>
            <person name="Goesmann A."/>
            <person name="Frey J.E."/>
            <person name="Plummer K.M."/>
            <person name="Beer S.V."/>
            <person name="Luck J."/>
            <person name="Duffy B."/>
            <person name="Rodoni B."/>
        </authorList>
    </citation>
    <scope>NUCLEOTIDE SEQUENCE [LARGE SCALE GENOMIC DNA]</scope>
    <source>
        <strain evidence="3">CFBP 1232</strain>
    </source>
</reference>
<proteinExistence type="predicted"/>
<evidence type="ECO:0000313" key="3">
    <source>
        <dbReference type="Proteomes" id="UP000013111"/>
    </source>
</evidence>